<protein>
    <recommendedName>
        <fullName evidence="15">Peptidase M28 domain-containing protein</fullName>
    </recommendedName>
</protein>
<keyword evidence="13" id="KW-0325">Glycoprotein</keyword>
<evidence type="ECO:0000256" key="4">
    <source>
        <dbReference type="ARBA" id="ARBA00022670"/>
    </source>
</evidence>
<feature type="domain" description="Peptidase M28" evidence="15">
    <location>
        <begin position="133"/>
        <end position="326"/>
    </location>
</feature>
<dbReference type="GO" id="GO:0005789">
    <property type="term" value="C:endoplasmic reticulum membrane"/>
    <property type="evidence" value="ECO:0007669"/>
    <property type="project" value="UniProtKB-SubCell"/>
</dbReference>
<dbReference type="Proteomes" id="UP000036987">
    <property type="component" value="Unassembled WGS sequence"/>
</dbReference>
<evidence type="ECO:0000256" key="13">
    <source>
        <dbReference type="ARBA" id="ARBA00023180"/>
    </source>
</evidence>
<evidence type="ECO:0000256" key="1">
    <source>
        <dbReference type="ARBA" id="ARBA00001947"/>
    </source>
</evidence>
<dbReference type="FunFam" id="3.40.630.10:FF:000008">
    <property type="entry name" value="Endoplasmic reticulum metallopeptidase 1"/>
    <property type="match status" value="1"/>
</dbReference>
<evidence type="ECO:0000313" key="17">
    <source>
        <dbReference type="Proteomes" id="UP000036987"/>
    </source>
</evidence>
<evidence type="ECO:0000256" key="8">
    <source>
        <dbReference type="ARBA" id="ARBA00022824"/>
    </source>
</evidence>
<evidence type="ECO:0000313" key="16">
    <source>
        <dbReference type="EMBL" id="KMZ68543.1"/>
    </source>
</evidence>
<name>A0A0K9PHK1_ZOSMR</name>
<dbReference type="GO" id="GO:0008235">
    <property type="term" value="F:metalloexopeptidase activity"/>
    <property type="evidence" value="ECO:0007669"/>
    <property type="project" value="InterPro"/>
</dbReference>
<keyword evidence="7" id="KW-0378">Hydrolase</keyword>
<evidence type="ECO:0000256" key="9">
    <source>
        <dbReference type="ARBA" id="ARBA00022833"/>
    </source>
</evidence>
<evidence type="ECO:0000256" key="3">
    <source>
        <dbReference type="ARBA" id="ARBA00010918"/>
    </source>
</evidence>
<dbReference type="AlphaFoldDB" id="A0A0K9PHK1"/>
<dbReference type="PANTHER" id="PTHR12147">
    <property type="entry name" value="METALLOPEPTIDASE M28 FAMILY MEMBER"/>
    <property type="match status" value="1"/>
</dbReference>
<keyword evidence="12 14" id="KW-0472">Membrane</keyword>
<evidence type="ECO:0000259" key="15">
    <source>
        <dbReference type="Pfam" id="PF04389"/>
    </source>
</evidence>
<sequence>MATRRSLRSTEEVKSFGLLLFLSAMYGIMSYVAYIIIHVSYVSPLGIDAPIDRFSEARAIEHVRHLSVDIDGRQEGKEGLKEAARYIKKELEMIQARAGPGFRVEVEETLIAGSFNMMFLQRSISLGYRNHTNIIMRIHSSDSKDSDPFLLVNSHFDGPIGSPAAGDCGSCVASMLEMARLIIDSNWIPPRPVIFLFNGAEELFLLGSHGFMTMHELADNIGASINIEASGSGGIDLVCQSGPGSWPSHVYAQSAVYPMAQSSAQDLFGIIPGDTDHRIFSQDYGDIPGLDIIFLIGGYFYHTSYDTLERLLPGSIQARGDNLLSLIKGFTNSPFLQSAKQRSITIVENGTDNGQAVFFDYMSWFMVCIFLSKQHDCIL</sequence>
<feature type="transmembrane region" description="Helical" evidence="14">
    <location>
        <begin position="16"/>
        <end position="37"/>
    </location>
</feature>
<comment type="caution">
    <text evidence="16">The sequence shown here is derived from an EMBL/GenBank/DDBJ whole genome shotgun (WGS) entry which is preliminary data.</text>
</comment>
<dbReference type="OrthoDB" id="76293at2759"/>
<comment type="similarity">
    <text evidence="3">Belongs to the peptidase M28 family.</text>
</comment>
<dbReference type="InterPro" id="IPR045175">
    <property type="entry name" value="M28_fam"/>
</dbReference>
<keyword evidence="8" id="KW-0256">Endoplasmic reticulum</keyword>
<comment type="cofactor">
    <cofactor evidence="1">
        <name>Zn(2+)</name>
        <dbReference type="ChEBI" id="CHEBI:29105"/>
    </cofactor>
</comment>
<dbReference type="PANTHER" id="PTHR12147:SF22">
    <property type="entry name" value="ENDOPLASMIC RETICULUM METALLOPEPTIDASE 1"/>
    <property type="match status" value="1"/>
</dbReference>
<keyword evidence="11" id="KW-0482">Metalloprotease</keyword>
<keyword evidence="17" id="KW-1185">Reference proteome</keyword>
<dbReference type="Pfam" id="PF04389">
    <property type="entry name" value="Peptidase_M28"/>
    <property type="match status" value="1"/>
</dbReference>
<dbReference type="CDD" id="cd03875">
    <property type="entry name" value="M28_Fxna_like"/>
    <property type="match status" value="1"/>
</dbReference>
<dbReference type="EMBL" id="LFYR01000834">
    <property type="protein sequence ID" value="KMZ68543.1"/>
    <property type="molecule type" value="Genomic_DNA"/>
</dbReference>
<gene>
    <name evidence="16" type="ORF">ZOSMA_237G00040</name>
</gene>
<organism evidence="16 17">
    <name type="scientific">Zostera marina</name>
    <name type="common">Eelgrass</name>
    <dbReference type="NCBI Taxonomy" id="29655"/>
    <lineage>
        <taxon>Eukaryota</taxon>
        <taxon>Viridiplantae</taxon>
        <taxon>Streptophyta</taxon>
        <taxon>Embryophyta</taxon>
        <taxon>Tracheophyta</taxon>
        <taxon>Spermatophyta</taxon>
        <taxon>Magnoliopsida</taxon>
        <taxon>Liliopsida</taxon>
        <taxon>Zosteraceae</taxon>
        <taxon>Zostera</taxon>
    </lineage>
</organism>
<proteinExistence type="inferred from homology"/>
<dbReference type="Gene3D" id="3.40.630.10">
    <property type="entry name" value="Zn peptidases"/>
    <property type="match status" value="1"/>
</dbReference>
<keyword evidence="9" id="KW-0862">Zinc</keyword>
<dbReference type="InterPro" id="IPR048024">
    <property type="entry name" value="Fxna-like_M28_dom"/>
</dbReference>
<evidence type="ECO:0000256" key="5">
    <source>
        <dbReference type="ARBA" id="ARBA00022692"/>
    </source>
</evidence>
<evidence type="ECO:0000256" key="14">
    <source>
        <dbReference type="SAM" id="Phobius"/>
    </source>
</evidence>
<keyword evidence="4" id="KW-0645">Protease</keyword>
<dbReference type="GO" id="GO:0006508">
    <property type="term" value="P:proteolysis"/>
    <property type="evidence" value="ECO:0000318"/>
    <property type="project" value="GO_Central"/>
</dbReference>
<keyword evidence="10 14" id="KW-1133">Transmembrane helix</keyword>
<dbReference type="SUPFAM" id="SSF53187">
    <property type="entry name" value="Zn-dependent exopeptidases"/>
    <property type="match status" value="1"/>
</dbReference>
<evidence type="ECO:0000256" key="12">
    <source>
        <dbReference type="ARBA" id="ARBA00023136"/>
    </source>
</evidence>
<comment type="subcellular location">
    <subcellularLocation>
        <location evidence="2">Endoplasmic reticulum membrane</location>
        <topology evidence="2">Multi-pass membrane protein</topology>
    </subcellularLocation>
</comment>
<evidence type="ECO:0000256" key="6">
    <source>
        <dbReference type="ARBA" id="ARBA00022723"/>
    </source>
</evidence>
<reference evidence="17" key="1">
    <citation type="journal article" date="2016" name="Nature">
        <title>The genome of the seagrass Zostera marina reveals angiosperm adaptation to the sea.</title>
        <authorList>
            <person name="Olsen J.L."/>
            <person name="Rouze P."/>
            <person name="Verhelst B."/>
            <person name="Lin Y.-C."/>
            <person name="Bayer T."/>
            <person name="Collen J."/>
            <person name="Dattolo E."/>
            <person name="De Paoli E."/>
            <person name="Dittami S."/>
            <person name="Maumus F."/>
            <person name="Michel G."/>
            <person name="Kersting A."/>
            <person name="Lauritano C."/>
            <person name="Lohaus R."/>
            <person name="Toepel M."/>
            <person name="Tonon T."/>
            <person name="Vanneste K."/>
            <person name="Amirebrahimi M."/>
            <person name="Brakel J."/>
            <person name="Bostroem C."/>
            <person name="Chovatia M."/>
            <person name="Grimwood J."/>
            <person name="Jenkins J.W."/>
            <person name="Jueterbock A."/>
            <person name="Mraz A."/>
            <person name="Stam W.T."/>
            <person name="Tice H."/>
            <person name="Bornberg-Bauer E."/>
            <person name="Green P.J."/>
            <person name="Pearson G.A."/>
            <person name="Procaccini G."/>
            <person name="Duarte C.M."/>
            <person name="Schmutz J."/>
            <person name="Reusch T.B.H."/>
            <person name="Van de Peer Y."/>
        </authorList>
    </citation>
    <scope>NUCLEOTIDE SEQUENCE [LARGE SCALE GENOMIC DNA]</scope>
    <source>
        <strain evidence="17">cv. Finnish</strain>
    </source>
</reference>
<dbReference type="STRING" id="29655.A0A0K9PHK1"/>
<evidence type="ECO:0000256" key="10">
    <source>
        <dbReference type="ARBA" id="ARBA00022989"/>
    </source>
</evidence>
<accession>A0A0K9PHK1</accession>
<evidence type="ECO:0000256" key="7">
    <source>
        <dbReference type="ARBA" id="ARBA00022801"/>
    </source>
</evidence>
<keyword evidence="6" id="KW-0479">Metal-binding</keyword>
<evidence type="ECO:0000256" key="11">
    <source>
        <dbReference type="ARBA" id="ARBA00023049"/>
    </source>
</evidence>
<keyword evidence="5 14" id="KW-0812">Transmembrane</keyword>
<dbReference type="GO" id="GO:0046872">
    <property type="term" value="F:metal ion binding"/>
    <property type="evidence" value="ECO:0007669"/>
    <property type="project" value="UniProtKB-KW"/>
</dbReference>
<evidence type="ECO:0000256" key="2">
    <source>
        <dbReference type="ARBA" id="ARBA00004477"/>
    </source>
</evidence>
<dbReference type="OMA" id="IVINCHY"/>
<dbReference type="InterPro" id="IPR007484">
    <property type="entry name" value="Peptidase_M28"/>
</dbReference>